<reference evidence="9" key="1">
    <citation type="journal article" date="2019" name="Int. J. Syst. Evol. Microbiol.">
        <title>The Global Catalogue of Microorganisms (GCM) 10K type strain sequencing project: providing services to taxonomists for standard genome sequencing and annotation.</title>
        <authorList>
            <consortium name="The Broad Institute Genomics Platform"/>
            <consortium name="The Broad Institute Genome Sequencing Center for Infectious Disease"/>
            <person name="Wu L."/>
            <person name="Ma J."/>
        </authorList>
    </citation>
    <scope>NUCLEOTIDE SEQUENCE [LARGE SCALE GENOMIC DNA]</scope>
    <source>
        <strain evidence="9">CCTCC AB 2013263</strain>
    </source>
</reference>
<proteinExistence type="inferred from homology"/>
<dbReference type="InterPro" id="IPR014777">
    <property type="entry name" value="4pyrrole_Mease_sub1"/>
</dbReference>
<gene>
    <name evidence="6 8" type="primary">rsmI</name>
    <name evidence="8" type="ORF">ACFOPQ_03415</name>
</gene>
<dbReference type="PANTHER" id="PTHR46111:SF1">
    <property type="entry name" value="RIBOSOMAL RNA SMALL SUBUNIT METHYLTRANSFERASE I"/>
    <property type="match status" value="1"/>
</dbReference>
<dbReference type="HAMAP" id="MF_01877">
    <property type="entry name" value="16SrRNA_methyltr_I"/>
    <property type="match status" value="1"/>
</dbReference>
<comment type="caution">
    <text evidence="8">The sequence shown here is derived from an EMBL/GenBank/DDBJ whole genome shotgun (WGS) entry which is preliminary data.</text>
</comment>
<dbReference type="CDD" id="cd11648">
    <property type="entry name" value="RsmI"/>
    <property type="match status" value="1"/>
</dbReference>
<evidence type="ECO:0000256" key="6">
    <source>
        <dbReference type="HAMAP-Rule" id="MF_01877"/>
    </source>
</evidence>
<keyword evidence="1 6" id="KW-0963">Cytoplasm</keyword>
<evidence type="ECO:0000256" key="2">
    <source>
        <dbReference type="ARBA" id="ARBA00022552"/>
    </source>
</evidence>
<evidence type="ECO:0000256" key="1">
    <source>
        <dbReference type="ARBA" id="ARBA00022490"/>
    </source>
</evidence>
<dbReference type="GO" id="GO:0032259">
    <property type="term" value="P:methylation"/>
    <property type="evidence" value="ECO:0007669"/>
    <property type="project" value="UniProtKB-KW"/>
</dbReference>
<comment type="similarity">
    <text evidence="6">Belongs to the methyltransferase superfamily. RsmI family.</text>
</comment>
<name>A0ABV8A5P6_9DEIO</name>
<keyword evidence="4 6" id="KW-0808">Transferase</keyword>
<evidence type="ECO:0000256" key="4">
    <source>
        <dbReference type="ARBA" id="ARBA00022679"/>
    </source>
</evidence>
<dbReference type="InterPro" id="IPR035996">
    <property type="entry name" value="4pyrrol_Methylase_sf"/>
</dbReference>
<keyword evidence="9" id="KW-1185">Reference proteome</keyword>
<dbReference type="PANTHER" id="PTHR46111">
    <property type="entry name" value="RIBOSOMAL RNA SMALL SUBUNIT METHYLTRANSFERASE I"/>
    <property type="match status" value="1"/>
</dbReference>
<evidence type="ECO:0000256" key="5">
    <source>
        <dbReference type="ARBA" id="ARBA00022691"/>
    </source>
</evidence>
<keyword evidence="3 6" id="KW-0489">Methyltransferase</keyword>
<dbReference type="RefSeq" id="WP_380075970.1">
    <property type="nucleotide sequence ID" value="NZ_JBHRZF010000029.1"/>
</dbReference>
<dbReference type="PIRSF" id="PIRSF005917">
    <property type="entry name" value="MTase_YraL"/>
    <property type="match status" value="1"/>
</dbReference>
<sequence length="280" mass="30048">MSEEGSLTVEGARVWLVPTPVGNLGDITLRAVEVLRGADAVACEDTRRTGALLTHLGLKRPLLRLDAHTMHRAAQVLEKHPRLAYVSDAGTPGISDPGAELVRAAVKLEIPVEVLPGATAFVPALVLSGLPTARFTFEGFLPRSGRERRERLAAIAARPETSVLYESPHRLAETLGDLAGACGPARRGSVTRELSKKFEETRRGTLPELATFFASNVKGEIVVVVEGRPASDAAADTPDFEMLARALAQDGQSVRDIRDHLIEQGLRKNDAYALALKVTA</sequence>
<dbReference type="SUPFAM" id="SSF53790">
    <property type="entry name" value="Tetrapyrrole methylase"/>
    <property type="match status" value="1"/>
</dbReference>
<accession>A0ABV8A5P6</accession>
<dbReference type="InterPro" id="IPR008189">
    <property type="entry name" value="rRNA_ssu_MeTfrase_I"/>
</dbReference>
<dbReference type="InterPro" id="IPR018063">
    <property type="entry name" value="SAM_MeTrfase_RsmI_CS"/>
</dbReference>
<comment type="subcellular location">
    <subcellularLocation>
        <location evidence="6">Cytoplasm</location>
    </subcellularLocation>
</comment>
<organism evidence="8 9">
    <name type="scientific">Deinococcus antarcticus</name>
    <dbReference type="NCBI Taxonomy" id="1298767"/>
    <lineage>
        <taxon>Bacteria</taxon>
        <taxon>Thermotogati</taxon>
        <taxon>Deinococcota</taxon>
        <taxon>Deinococci</taxon>
        <taxon>Deinococcales</taxon>
        <taxon>Deinococcaceae</taxon>
        <taxon>Deinococcus</taxon>
    </lineage>
</organism>
<dbReference type="InterPro" id="IPR014776">
    <property type="entry name" value="4pyrrole_Mease_sub2"/>
</dbReference>
<dbReference type="PROSITE" id="PS01296">
    <property type="entry name" value="RSMI"/>
    <property type="match status" value="1"/>
</dbReference>
<protein>
    <recommendedName>
        <fullName evidence="6">Ribosomal RNA small subunit methyltransferase I</fullName>
        <ecNumber evidence="6">2.1.1.198</ecNumber>
    </recommendedName>
    <alternativeName>
        <fullName evidence="6">16S rRNA 2'-O-ribose C1402 methyltransferase</fullName>
    </alternativeName>
    <alternativeName>
        <fullName evidence="6">rRNA (cytidine-2'-O-)-methyltransferase RsmI</fullName>
    </alternativeName>
</protein>
<dbReference type="Proteomes" id="UP001595748">
    <property type="component" value="Unassembled WGS sequence"/>
</dbReference>
<evidence type="ECO:0000256" key="3">
    <source>
        <dbReference type="ARBA" id="ARBA00022603"/>
    </source>
</evidence>
<comment type="function">
    <text evidence="6">Catalyzes the 2'-O-methylation of the ribose of cytidine 1402 (C1402) in 16S rRNA.</text>
</comment>
<feature type="domain" description="Tetrapyrrole methylase" evidence="7">
    <location>
        <begin position="13"/>
        <end position="210"/>
    </location>
</feature>
<keyword evidence="2 6" id="KW-0698">rRNA processing</keyword>
<dbReference type="NCBIfam" id="TIGR00096">
    <property type="entry name" value="16S rRNA (cytidine(1402)-2'-O)-methyltransferase"/>
    <property type="match status" value="1"/>
</dbReference>
<dbReference type="EMBL" id="JBHRZF010000029">
    <property type="protein sequence ID" value="MFC3859812.1"/>
    <property type="molecule type" value="Genomic_DNA"/>
</dbReference>
<dbReference type="InterPro" id="IPR000878">
    <property type="entry name" value="4pyrrol_Mease"/>
</dbReference>
<dbReference type="Gene3D" id="3.40.1010.10">
    <property type="entry name" value="Cobalt-precorrin-4 Transmethylase, Domain 1"/>
    <property type="match status" value="1"/>
</dbReference>
<dbReference type="EC" id="2.1.1.198" evidence="6"/>
<dbReference type="Pfam" id="PF00590">
    <property type="entry name" value="TP_methylase"/>
    <property type="match status" value="1"/>
</dbReference>
<evidence type="ECO:0000313" key="8">
    <source>
        <dbReference type="EMBL" id="MFC3859812.1"/>
    </source>
</evidence>
<dbReference type="Gene3D" id="3.30.950.10">
    <property type="entry name" value="Methyltransferase, Cobalt-precorrin-4 Transmethylase, Domain 2"/>
    <property type="match status" value="1"/>
</dbReference>
<evidence type="ECO:0000259" key="7">
    <source>
        <dbReference type="Pfam" id="PF00590"/>
    </source>
</evidence>
<keyword evidence="5 6" id="KW-0949">S-adenosyl-L-methionine</keyword>
<dbReference type="GO" id="GO:0008168">
    <property type="term" value="F:methyltransferase activity"/>
    <property type="evidence" value="ECO:0007669"/>
    <property type="project" value="UniProtKB-KW"/>
</dbReference>
<comment type="catalytic activity">
    <reaction evidence="6">
        <text>cytidine(1402) in 16S rRNA + S-adenosyl-L-methionine = 2'-O-methylcytidine(1402) in 16S rRNA + S-adenosyl-L-homocysteine + H(+)</text>
        <dbReference type="Rhea" id="RHEA:42924"/>
        <dbReference type="Rhea" id="RHEA-COMP:10285"/>
        <dbReference type="Rhea" id="RHEA-COMP:10286"/>
        <dbReference type="ChEBI" id="CHEBI:15378"/>
        <dbReference type="ChEBI" id="CHEBI:57856"/>
        <dbReference type="ChEBI" id="CHEBI:59789"/>
        <dbReference type="ChEBI" id="CHEBI:74495"/>
        <dbReference type="ChEBI" id="CHEBI:82748"/>
        <dbReference type="EC" id="2.1.1.198"/>
    </reaction>
</comment>
<evidence type="ECO:0000313" key="9">
    <source>
        <dbReference type="Proteomes" id="UP001595748"/>
    </source>
</evidence>